<evidence type="ECO:0000313" key="1">
    <source>
        <dbReference type="EMBL" id="MBE9215821.1"/>
    </source>
</evidence>
<reference evidence="1" key="1">
    <citation type="submission" date="2020-10" db="EMBL/GenBank/DDBJ databases">
        <authorList>
            <person name="Castelo-Branco R."/>
            <person name="Eusebio N."/>
            <person name="Adriana R."/>
            <person name="Vieira A."/>
            <person name="Brugerolle De Fraissinette N."/>
            <person name="Rezende De Castro R."/>
            <person name="Schneider M.P."/>
            <person name="Vasconcelos V."/>
            <person name="Leao P.N."/>
        </authorList>
    </citation>
    <scope>NUCLEOTIDE SEQUENCE</scope>
    <source>
        <strain evidence="1">LEGE 06105</strain>
    </source>
</reference>
<evidence type="ECO:0000313" key="2">
    <source>
        <dbReference type="Proteomes" id="UP000620559"/>
    </source>
</evidence>
<dbReference type="RefSeq" id="WP_193924051.1">
    <property type="nucleotide sequence ID" value="NZ_JADEWL010000120.1"/>
</dbReference>
<gene>
    <name evidence="1" type="ORF">IQ247_24695</name>
</gene>
<sequence length="112" mass="12872">MNPDELIAAFINVIQEQDYVFDDKAIKDIPSLQQKLAALDNLSSESLSEEIRQWYINHESVRDAVLVTEREIAKVKKANPAAQENTIENRYRIINDDLKKLADKKQQSSQQS</sequence>
<dbReference type="AlphaFoldDB" id="A0A8J7K3L1"/>
<name>A0A8J7K3L1_9CYAN</name>
<proteinExistence type="predicted"/>
<accession>A0A8J7K3L1</accession>
<keyword evidence="2" id="KW-1185">Reference proteome</keyword>
<organism evidence="1 2">
    <name type="scientific">Plectonema cf. radiosum LEGE 06105</name>
    <dbReference type="NCBI Taxonomy" id="945769"/>
    <lineage>
        <taxon>Bacteria</taxon>
        <taxon>Bacillati</taxon>
        <taxon>Cyanobacteriota</taxon>
        <taxon>Cyanophyceae</taxon>
        <taxon>Oscillatoriophycideae</taxon>
        <taxon>Oscillatoriales</taxon>
        <taxon>Microcoleaceae</taxon>
        <taxon>Plectonema</taxon>
    </lineage>
</organism>
<protein>
    <submittedName>
        <fullName evidence="1">Uncharacterized protein</fullName>
    </submittedName>
</protein>
<dbReference type="Proteomes" id="UP000620559">
    <property type="component" value="Unassembled WGS sequence"/>
</dbReference>
<comment type="caution">
    <text evidence="1">The sequence shown here is derived from an EMBL/GenBank/DDBJ whole genome shotgun (WGS) entry which is preliminary data.</text>
</comment>
<dbReference type="EMBL" id="JADEWL010000120">
    <property type="protein sequence ID" value="MBE9215821.1"/>
    <property type="molecule type" value="Genomic_DNA"/>
</dbReference>